<reference evidence="2" key="1">
    <citation type="submission" date="2020-02" db="EMBL/GenBank/DDBJ databases">
        <authorList>
            <person name="Meier V. D."/>
        </authorList>
    </citation>
    <scope>NUCLEOTIDE SEQUENCE</scope>
    <source>
        <strain evidence="2">AVDCRST_MAG39</strain>
    </source>
</reference>
<organism evidence="2">
    <name type="scientific">uncultured Sphingomonadaceae bacterium</name>
    <dbReference type="NCBI Taxonomy" id="169976"/>
    <lineage>
        <taxon>Bacteria</taxon>
        <taxon>Pseudomonadati</taxon>
        <taxon>Pseudomonadota</taxon>
        <taxon>Alphaproteobacteria</taxon>
        <taxon>Sphingomonadales</taxon>
        <taxon>Sphingomonadaceae</taxon>
        <taxon>environmental samples</taxon>
    </lineage>
</organism>
<feature type="transmembrane region" description="Helical" evidence="1">
    <location>
        <begin position="6"/>
        <end position="25"/>
    </location>
</feature>
<keyword evidence="1" id="KW-0472">Membrane</keyword>
<evidence type="ECO:0000256" key="1">
    <source>
        <dbReference type="SAM" id="Phobius"/>
    </source>
</evidence>
<proteinExistence type="predicted"/>
<accession>A0A6J4S2A1</accession>
<name>A0A6J4S2A1_9SPHN</name>
<evidence type="ECO:0000313" key="2">
    <source>
        <dbReference type="EMBL" id="CAA9487557.1"/>
    </source>
</evidence>
<gene>
    <name evidence="2" type="ORF">AVDCRST_MAG39-545</name>
</gene>
<keyword evidence="1" id="KW-0812">Transmembrane</keyword>
<dbReference type="AlphaFoldDB" id="A0A6J4S2A1"/>
<dbReference type="EMBL" id="CADCVW010000024">
    <property type="protein sequence ID" value="CAA9487557.1"/>
    <property type="molecule type" value="Genomic_DNA"/>
</dbReference>
<sequence>MGSNGLIWIPLAIGIVAFFLIALFATSRNKRDRGDVARTEAATNELYERVDREDKARDDRDDGR</sequence>
<protein>
    <submittedName>
        <fullName evidence="2">Uncharacterized protein</fullName>
    </submittedName>
</protein>
<keyword evidence="1" id="KW-1133">Transmembrane helix</keyword>